<dbReference type="RefSeq" id="WP_033633790.1">
    <property type="nucleotide sequence ID" value="NZ_CBCSIN010000001.1"/>
</dbReference>
<reference evidence="3 4" key="1">
    <citation type="submission" date="2016-10" db="EMBL/GenBank/DDBJ databases">
        <authorList>
            <person name="Varghese N."/>
            <person name="Submissions S."/>
        </authorList>
    </citation>
    <scope>NUCLEOTIDE SEQUENCE [LARGE SCALE GENOMIC DNA]</scope>
    <source>
        <strain evidence="3 4">CGMCC 1.6853</strain>
    </source>
</reference>
<evidence type="ECO:0000256" key="1">
    <source>
        <dbReference type="ARBA" id="ARBA00009981"/>
    </source>
</evidence>
<dbReference type="PANTHER" id="PTHR33713:SF6">
    <property type="entry name" value="ANTITOXIN YEFM"/>
    <property type="match status" value="1"/>
</dbReference>
<keyword evidence="4" id="KW-1185">Reference proteome</keyword>
<evidence type="ECO:0000313" key="4">
    <source>
        <dbReference type="Proteomes" id="UP000183031"/>
    </source>
</evidence>
<accession>A0A1G5C4M1</accession>
<dbReference type="Gene3D" id="3.40.1620.10">
    <property type="entry name" value="YefM-like domain"/>
    <property type="match status" value="1"/>
</dbReference>
<gene>
    <name evidence="3" type="ORF">SAMN02927935_00607</name>
</gene>
<dbReference type="PANTHER" id="PTHR33713">
    <property type="entry name" value="ANTITOXIN YAFN-RELATED"/>
    <property type="match status" value="1"/>
</dbReference>
<dbReference type="InterPro" id="IPR036165">
    <property type="entry name" value="YefM-like_sf"/>
</dbReference>
<proteinExistence type="inferred from homology"/>
<sequence length="86" mass="9542">MYALTANEAKTQFGDLLLKAQREPVQINRNGKPVAVVMSVEDYQALEDLKLRTLQQKIAQATAEEDAGKAVDGDAFFNRLLTDETD</sequence>
<name>A0A1G5C4M1_9GAMM</name>
<comment type="function">
    <text evidence="2">Antitoxin component of a type II toxin-antitoxin (TA) system.</text>
</comment>
<evidence type="ECO:0000313" key="3">
    <source>
        <dbReference type="EMBL" id="SCX97301.1"/>
    </source>
</evidence>
<comment type="similarity">
    <text evidence="1 2">Belongs to the phD/YefM antitoxin family.</text>
</comment>
<dbReference type="Proteomes" id="UP000183031">
    <property type="component" value="Unassembled WGS sequence"/>
</dbReference>
<organism evidence="3 4">
    <name type="scientific">Serratia nematodiphila</name>
    <dbReference type="NCBI Taxonomy" id="458197"/>
    <lineage>
        <taxon>Bacteria</taxon>
        <taxon>Pseudomonadati</taxon>
        <taxon>Pseudomonadota</taxon>
        <taxon>Gammaproteobacteria</taxon>
        <taxon>Enterobacterales</taxon>
        <taxon>Yersiniaceae</taxon>
        <taxon>Serratia</taxon>
    </lineage>
</organism>
<comment type="caution">
    <text evidence="3">The sequence shown here is derived from an EMBL/GenBank/DDBJ whole genome shotgun (WGS) entry which is preliminary data.</text>
</comment>
<protein>
    <recommendedName>
        <fullName evidence="2">Antitoxin</fullName>
    </recommendedName>
</protein>
<dbReference type="InterPro" id="IPR051405">
    <property type="entry name" value="phD/YefM_antitoxin"/>
</dbReference>
<dbReference type="Pfam" id="PF02604">
    <property type="entry name" value="PhdYeFM_antitox"/>
    <property type="match status" value="1"/>
</dbReference>
<dbReference type="SUPFAM" id="SSF143120">
    <property type="entry name" value="YefM-like"/>
    <property type="match status" value="1"/>
</dbReference>
<dbReference type="EMBL" id="FMUT01000002">
    <property type="protein sequence ID" value="SCX97301.1"/>
    <property type="molecule type" value="Genomic_DNA"/>
</dbReference>
<dbReference type="NCBIfam" id="TIGR01552">
    <property type="entry name" value="phd_fam"/>
    <property type="match status" value="1"/>
</dbReference>
<evidence type="ECO:0000256" key="2">
    <source>
        <dbReference type="RuleBase" id="RU362080"/>
    </source>
</evidence>
<dbReference type="InterPro" id="IPR006442">
    <property type="entry name" value="Antitoxin_Phd/YefM"/>
</dbReference>